<accession>A0A1J4L0H8</accession>
<dbReference type="GO" id="GO:0022625">
    <property type="term" value="C:cytosolic large ribosomal subunit"/>
    <property type="evidence" value="ECO:0007669"/>
    <property type="project" value="InterPro"/>
</dbReference>
<dbReference type="Proteomes" id="UP000179807">
    <property type="component" value="Unassembled WGS sequence"/>
</dbReference>
<dbReference type="FunFam" id="1.10.10.1410:FF:000002">
    <property type="entry name" value="60S acidic ribosomal protein P2"/>
    <property type="match status" value="1"/>
</dbReference>
<feature type="region of interest" description="Disordered" evidence="4">
    <location>
        <begin position="69"/>
        <end position="92"/>
    </location>
</feature>
<name>A0A1J4L0H8_9EUKA</name>
<dbReference type="OrthoDB" id="1227494at2759"/>
<dbReference type="InterPro" id="IPR044076">
    <property type="entry name" value="Ribosomal_P2"/>
</dbReference>
<dbReference type="GO" id="GO:0003735">
    <property type="term" value="F:structural constituent of ribosome"/>
    <property type="evidence" value="ECO:0007669"/>
    <property type="project" value="InterPro"/>
</dbReference>
<dbReference type="GeneID" id="94831498"/>
<evidence type="ECO:0000256" key="2">
    <source>
        <dbReference type="ARBA" id="ARBA00022980"/>
    </source>
</evidence>
<keyword evidence="6" id="KW-1185">Reference proteome</keyword>
<comment type="similarity">
    <text evidence="1">Belongs to the eukaryotic ribosomal protein P1/P2 family.</text>
</comment>
<dbReference type="CDD" id="cd05833">
    <property type="entry name" value="Ribosomal_P2"/>
    <property type="match status" value="1"/>
</dbReference>
<evidence type="ECO:0000313" key="6">
    <source>
        <dbReference type="Proteomes" id="UP000179807"/>
    </source>
</evidence>
<dbReference type="Pfam" id="PF00428">
    <property type="entry name" value="Ribosomal_60s"/>
    <property type="match status" value="1"/>
</dbReference>
<reference evidence="5" key="1">
    <citation type="submission" date="2016-10" db="EMBL/GenBank/DDBJ databases">
        <authorList>
            <person name="Benchimol M."/>
            <person name="Almeida L.G."/>
            <person name="Vasconcelos A.T."/>
            <person name="Perreira-Neves A."/>
            <person name="Rosa I.A."/>
            <person name="Tasca T."/>
            <person name="Bogo M.R."/>
            <person name="de Souza W."/>
        </authorList>
    </citation>
    <scope>NUCLEOTIDE SEQUENCE [LARGE SCALE GENOMIC DNA]</scope>
    <source>
        <strain evidence="5">K</strain>
    </source>
</reference>
<dbReference type="PANTHER" id="PTHR21141:SF5">
    <property type="entry name" value="LARGE RIBOSOMAL SUBUNIT PROTEIN P2"/>
    <property type="match status" value="1"/>
</dbReference>
<proteinExistence type="inferred from homology"/>
<keyword evidence="2 5" id="KW-0689">Ribosomal protein</keyword>
<dbReference type="GO" id="GO:0002182">
    <property type="term" value="P:cytoplasmic translational elongation"/>
    <property type="evidence" value="ECO:0007669"/>
    <property type="project" value="InterPro"/>
</dbReference>
<dbReference type="HAMAP" id="MF_01478">
    <property type="entry name" value="Ribosomal_L12_arch"/>
    <property type="match status" value="1"/>
</dbReference>
<evidence type="ECO:0000256" key="3">
    <source>
        <dbReference type="ARBA" id="ARBA00023274"/>
    </source>
</evidence>
<feature type="compositionally biased region" description="Low complexity" evidence="4">
    <location>
        <begin position="70"/>
        <end position="79"/>
    </location>
</feature>
<gene>
    <name evidence="5" type="ORF">TRFO_12695</name>
</gene>
<evidence type="ECO:0000256" key="1">
    <source>
        <dbReference type="ARBA" id="ARBA00005436"/>
    </source>
</evidence>
<dbReference type="EMBL" id="MLAK01000046">
    <property type="protein sequence ID" value="OHT17007.1"/>
    <property type="molecule type" value="Genomic_DNA"/>
</dbReference>
<organism evidence="5 6">
    <name type="scientific">Tritrichomonas foetus</name>
    <dbReference type="NCBI Taxonomy" id="1144522"/>
    <lineage>
        <taxon>Eukaryota</taxon>
        <taxon>Metamonada</taxon>
        <taxon>Parabasalia</taxon>
        <taxon>Tritrichomonadida</taxon>
        <taxon>Tritrichomonadidae</taxon>
        <taxon>Tritrichomonas</taxon>
    </lineage>
</organism>
<dbReference type="Gene3D" id="1.10.10.1410">
    <property type="match status" value="1"/>
</dbReference>
<protein>
    <submittedName>
        <fullName evidence="5">60S acidic ribosomal protein P2</fullName>
    </submittedName>
</protein>
<dbReference type="VEuPathDB" id="TrichDB:TRFO_12695"/>
<comment type="caution">
    <text evidence="5">The sequence shown here is derived from an EMBL/GenBank/DDBJ whole genome shotgun (WGS) entry which is preliminary data.</text>
</comment>
<dbReference type="AlphaFoldDB" id="A0A1J4L0H8"/>
<sequence>MKYIAAYLLAQAGGDAAPSKAKVTSILESVGIQVDSAALDALLAKLDGKDIAELIKEGSSKLAVVGGGAAAPAAGGAAPAEEKKEEKKEEEEVVELAGGFDDLFG</sequence>
<evidence type="ECO:0000313" key="5">
    <source>
        <dbReference type="EMBL" id="OHT17007.1"/>
    </source>
</evidence>
<keyword evidence="3" id="KW-0687">Ribonucleoprotein</keyword>
<dbReference type="InterPro" id="IPR038716">
    <property type="entry name" value="P1/P2_N_sf"/>
</dbReference>
<dbReference type="InterPro" id="IPR027534">
    <property type="entry name" value="Ribosomal_P1/P2"/>
</dbReference>
<evidence type="ECO:0000256" key="4">
    <source>
        <dbReference type="SAM" id="MobiDB-lite"/>
    </source>
</evidence>
<dbReference type="RefSeq" id="XP_068370143.1">
    <property type="nucleotide sequence ID" value="XM_068496794.1"/>
</dbReference>
<dbReference type="PANTHER" id="PTHR21141">
    <property type="entry name" value="60S ACIDIC RIBOSOMAL PROTEIN FAMILY MEMBER"/>
    <property type="match status" value="1"/>
</dbReference>